<evidence type="ECO:0008006" key="4">
    <source>
        <dbReference type="Google" id="ProtNLM"/>
    </source>
</evidence>
<evidence type="ECO:0000313" key="3">
    <source>
        <dbReference type="Proteomes" id="UP000001213"/>
    </source>
</evidence>
<keyword evidence="1" id="KW-1133">Transmembrane helix</keyword>
<sequence length="400" mass="42121">MCWITRVQEQGVRPSLCNDARTSPVQMPRSSNSEVNRIAGFVWRMPGIFDRDRDLTSSSGRRAVFPGVVPIIVAAVVVGVALILGAVSVSHRAPNGNRDDVVAAEQKVHETQMRLDAALLGGLSEVQSVAAPAVGKAVDWQRDVTTVLGRRSELRSVYAVANRDGSVLARAGNTPSRIAGGTRIEPPAGGFGLLQASTSGAEPIILAIALSHDQSVTVVAEFEPRKLNSLLMRFAGDSVVLGRTGKVILSSKGYRAFSMPGAETARLGGEATSVPFATILGSGDDAAVLASERVGGQGPVSDLLWVVVQRTPVKPAIFSLPVSKRAALVAFGLIGLSTGALLLWLYASTTVPLRKVIAWLELVVHDHGAATPPLAPAPRRFDEVGALTSGLLYLVKRGPR</sequence>
<name>D5UQW7_TSUPD</name>
<keyword evidence="1" id="KW-0812">Transmembrane</keyword>
<evidence type="ECO:0000313" key="2">
    <source>
        <dbReference type="EMBL" id="ADG76950.1"/>
    </source>
</evidence>
<protein>
    <recommendedName>
        <fullName evidence="4">HAMP domain-containing protein</fullName>
    </recommendedName>
</protein>
<dbReference type="Proteomes" id="UP000001213">
    <property type="component" value="Chromosome"/>
</dbReference>
<keyword evidence="3" id="KW-1185">Reference proteome</keyword>
<dbReference type="HOGENOM" id="CLU_688755_0_0_11"/>
<feature type="transmembrane region" description="Helical" evidence="1">
    <location>
        <begin position="63"/>
        <end position="89"/>
    </location>
</feature>
<accession>D5UQW7</accession>
<gene>
    <name evidence="2" type="ordered locus">Tpau_0304</name>
</gene>
<keyword evidence="1" id="KW-0472">Membrane</keyword>
<evidence type="ECO:0000256" key="1">
    <source>
        <dbReference type="SAM" id="Phobius"/>
    </source>
</evidence>
<feature type="transmembrane region" description="Helical" evidence="1">
    <location>
        <begin position="326"/>
        <end position="347"/>
    </location>
</feature>
<reference evidence="2 3" key="2">
    <citation type="journal article" date="2011" name="Stand. Genomic Sci.">
        <title>Complete genome sequence of Tsukamurella paurometabola type strain (no. 33).</title>
        <authorList>
            <person name="Munk A.C."/>
            <person name="Lapidus A."/>
            <person name="Lucas S."/>
            <person name="Nolan M."/>
            <person name="Tice H."/>
            <person name="Cheng J.F."/>
            <person name="Del Rio T.G."/>
            <person name="Goodwin L."/>
            <person name="Pitluck S."/>
            <person name="Liolios K."/>
            <person name="Huntemann M."/>
            <person name="Ivanova N."/>
            <person name="Mavromatis K."/>
            <person name="Mikhailova N."/>
            <person name="Pati A."/>
            <person name="Chen A."/>
            <person name="Palaniappan K."/>
            <person name="Tapia R."/>
            <person name="Han C."/>
            <person name="Land M."/>
            <person name="Hauser L."/>
            <person name="Chang Y.J."/>
            <person name="Jeffries C.D."/>
            <person name="Brettin T."/>
            <person name="Yasawong M."/>
            <person name="Brambilla E.M."/>
            <person name="Rohde M."/>
            <person name="Sikorski J."/>
            <person name="Goker M."/>
            <person name="Detter J.C."/>
            <person name="Woyke T."/>
            <person name="Bristow J."/>
            <person name="Eisen J.A."/>
            <person name="Markowitz V."/>
            <person name="Hugenholtz P."/>
            <person name="Kyrpides N.C."/>
            <person name="Klenk H.P."/>
        </authorList>
    </citation>
    <scope>NUCLEOTIDE SEQUENCE [LARGE SCALE GENOMIC DNA]</scope>
    <source>
        <strain evidence="3">ATCC 8368 / DSM 20162 / CCUG 35730 / CIP 100753 / JCM 10117 / KCTC 9821 / NBRC 16120 / NCIMB 702349 / NCTC 13040</strain>
    </source>
</reference>
<dbReference type="EMBL" id="CP001966">
    <property type="protein sequence ID" value="ADG76950.1"/>
    <property type="molecule type" value="Genomic_DNA"/>
</dbReference>
<reference evidence="3" key="1">
    <citation type="submission" date="2010-03" db="EMBL/GenBank/DDBJ databases">
        <title>The complete chromosome of Tsukamurella paurometabola DSM 20162.</title>
        <authorList>
            <consortium name="US DOE Joint Genome Institute (JGI-PGF)"/>
            <person name="Lucas S."/>
            <person name="Copeland A."/>
            <person name="Lapidus A."/>
            <person name="Glavina del Rio T."/>
            <person name="Dalin E."/>
            <person name="Tice H."/>
            <person name="Bruce D."/>
            <person name="Goodwin L."/>
            <person name="Pitluck S."/>
            <person name="Kyrpides N."/>
            <person name="Mavromatis K."/>
            <person name="Ivanova N."/>
            <person name="Mikhailova N."/>
            <person name="Munk A.C."/>
            <person name="Brettin T."/>
            <person name="Detter J.C."/>
            <person name="Tapia R."/>
            <person name="Han C."/>
            <person name="Larimer F."/>
            <person name="Land M."/>
            <person name="Hauser L."/>
            <person name="Markowitz V."/>
            <person name="Cheng J.-F."/>
            <person name="Hugenholtz P."/>
            <person name="Woyke T."/>
            <person name="Wu D."/>
            <person name="Jando M."/>
            <person name="Brambilla E."/>
            <person name="Klenk H.-P."/>
            <person name="Eisen J.A."/>
        </authorList>
    </citation>
    <scope>NUCLEOTIDE SEQUENCE [LARGE SCALE GENOMIC DNA]</scope>
    <source>
        <strain evidence="3">ATCC 8368 / DSM 20162 / CCUG 35730 / CIP 100753 / JCM 10117 / KCTC 9821 / NBRC 16120 / NCIMB 702349 / NCTC 13040</strain>
    </source>
</reference>
<dbReference type="KEGG" id="tpr:Tpau_0304"/>
<dbReference type="AlphaFoldDB" id="D5UQW7"/>
<proteinExistence type="predicted"/>
<dbReference type="STRING" id="521096.Tpau_0304"/>
<organism evidence="2 3">
    <name type="scientific">Tsukamurella paurometabola (strain ATCC 8368 / DSM 20162 / CCUG 35730 / CIP 100753 / JCM 10117 / KCTC 9821 / NBRC 16120 / NCIMB 702349 / NCTC 13040)</name>
    <name type="common">Corynebacterium paurometabolum</name>
    <dbReference type="NCBI Taxonomy" id="521096"/>
    <lineage>
        <taxon>Bacteria</taxon>
        <taxon>Bacillati</taxon>
        <taxon>Actinomycetota</taxon>
        <taxon>Actinomycetes</taxon>
        <taxon>Mycobacteriales</taxon>
        <taxon>Tsukamurellaceae</taxon>
        <taxon>Tsukamurella</taxon>
    </lineage>
</organism>